<dbReference type="PANTHER" id="PTHR31084:SF0">
    <property type="entry name" value="ALPHA-L-FUCOSIDASE 2"/>
    <property type="match status" value="1"/>
</dbReference>
<dbReference type="Pfam" id="PF22124">
    <property type="entry name" value="Glyco_hydro_95_cat"/>
    <property type="match status" value="1"/>
</dbReference>
<dbReference type="GO" id="GO:0004560">
    <property type="term" value="F:alpha-L-fucosidase activity"/>
    <property type="evidence" value="ECO:0007669"/>
    <property type="project" value="InterPro"/>
</dbReference>
<evidence type="ECO:0000259" key="1">
    <source>
        <dbReference type="Pfam" id="PF14498"/>
    </source>
</evidence>
<keyword evidence="5" id="KW-1185">Reference proteome</keyword>
<dbReference type="PANTHER" id="PTHR31084">
    <property type="entry name" value="ALPHA-L-FUCOSIDASE 2"/>
    <property type="match status" value="1"/>
</dbReference>
<dbReference type="InterPro" id="IPR027414">
    <property type="entry name" value="GH95_N_dom"/>
</dbReference>
<dbReference type="Proteomes" id="UP000288079">
    <property type="component" value="Unassembled WGS sequence"/>
</dbReference>
<comment type="caution">
    <text evidence="4">The sequence shown here is derived from an EMBL/GenBank/DDBJ whole genome shotgun (WGS) entry which is preliminary data.</text>
</comment>
<evidence type="ECO:0000259" key="3">
    <source>
        <dbReference type="Pfam" id="PF22124"/>
    </source>
</evidence>
<evidence type="ECO:0000313" key="4">
    <source>
        <dbReference type="EMBL" id="GCB36048.1"/>
    </source>
</evidence>
<feature type="domain" description="Glycosyl hydrolase family 95 N-terminal" evidence="1">
    <location>
        <begin position="37"/>
        <end position="290"/>
    </location>
</feature>
<organism evidence="4 5">
    <name type="scientific">Bacteroides faecalis</name>
    <dbReference type="NCBI Taxonomy" id="2447885"/>
    <lineage>
        <taxon>Bacteria</taxon>
        <taxon>Pseudomonadati</taxon>
        <taxon>Bacteroidota</taxon>
        <taxon>Bacteroidia</taxon>
        <taxon>Bacteroidales</taxon>
        <taxon>Bacteroidaceae</taxon>
        <taxon>Bacteroides</taxon>
    </lineage>
</organism>
<sequence length="833" mass="93949">MYGITLINEKQKVMKRLIVVALTLMILSLNAQENLKLWYEQPAKEWVEALPLGNGQIGAMVFGGIENELIQLNEVTLWSGGPQKKNVNPDGYKYLKPIREALAKEDYQEATNLCKKMQGNFTQSFLPLGDIRIKQSFGGRVNPSGYVRKLRLDEAIATTEFVVGGVKYTREIFTSAPDSVMVISFTANKPGKLTFDIAMSSLIENTITAKDNDKLYMNGQAPAHVDPVYHSRPGKPAIEQVDTDGLGGMRFQTILKALSVGGTLQADESGIHVKNADRLTLLLSAATSFNGFDKHPDKEGKDEKMISQRRMDDAVSLNYDELKRKHISDFSSFFNRVALHLTDTLNNKVNEKLPSDFRLKLYSYGNYDPALEELFFQYGRYLLISASRPGGSAANLQGLWNKEFRPPWSSNYTININTEMNYWPAETGNLSEMHKPLIDWIKNLSKTGKVTANEYYRARGWVAHHNSDIWGLSNPVGNCGEGDPVWANWYMGGNWLCQHLWEHYCFTGDKNYLRDEAYPVMKEAALFCFDWLVEKDGYLITSPSTSPENSFWIDGKYYAVSEATTMDMAIIRDLFTNLIEASEILNMDKKSRKQLKEKKDKLFPYQIGSQGQLLEWSKEYKETDPRHRHLSHLFGLHPGRQISPLTTPELAQAADKTFELRGDEGTGWSKGWKINFAARLLDGNHAYKMIREIMHYCDPSAGGVGGTYPNFFDAHPPFQIDGNFGATAGFIEMLLQSHLKELHLLPALPNAWPSGSVSGLKARGNFEVDIVWEDHQLKQAKIKSNMGNKCVLRTQVPVSIEGVVSNQVKEGNYYISSFETKKGDFYVITAVAN</sequence>
<reference evidence="4 5" key="1">
    <citation type="submission" date="2018-10" db="EMBL/GenBank/DDBJ databases">
        <title>Draft Genome Sequence of Bacteroides sp. KCTC 15687.</title>
        <authorList>
            <person name="Yu S.Y."/>
            <person name="Kim J.S."/>
            <person name="Oh B.S."/>
            <person name="Park S.H."/>
            <person name="Kang S.W."/>
            <person name="Park J.E."/>
            <person name="Choi S.H."/>
            <person name="Han K.I."/>
            <person name="Lee K.C."/>
            <person name="Eom M.K."/>
            <person name="Suh M.K."/>
            <person name="Lee D.H."/>
            <person name="Yoon H."/>
            <person name="Kim B."/>
            <person name="Yang S.J."/>
            <person name="Lee J.S."/>
            <person name="Lee J.H."/>
        </authorList>
    </citation>
    <scope>NUCLEOTIDE SEQUENCE [LARGE SCALE GENOMIC DNA]</scope>
    <source>
        <strain evidence="4 5">KCTC 15687</strain>
    </source>
</reference>
<name>A0A401LWY6_9BACE</name>
<dbReference type="InterPro" id="IPR008928">
    <property type="entry name" value="6-hairpin_glycosidase_sf"/>
</dbReference>
<dbReference type="InterPro" id="IPR012341">
    <property type="entry name" value="6hp_glycosidase-like_sf"/>
</dbReference>
<feature type="domain" description="Glycosyl hydrolase family 95 catalytic" evidence="3">
    <location>
        <begin position="318"/>
        <end position="734"/>
    </location>
</feature>
<evidence type="ECO:0000313" key="5">
    <source>
        <dbReference type="Proteomes" id="UP000288079"/>
    </source>
</evidence>
<dbReference type="InterPro" id="IPR049053">
    <property type="entry name" value="AFCA-like_C"/>
</dbReference>
<dbReference type="AlphaFoldDB" id="A0A401LWY6"/>
<dbReference type="InterPro" id="IPR054363">
    <property type="entry name" value="GH95_cat"/>
</dbReference>
<proteinExistence type="predicted"/>
<dbReference type="PIRSF" id="PIRSF007663">
    <property type="entry name" value="UCP007663"/>
    <property type="match status" value="1"/>
</dbReference>
<feature type="domain" description="Alpha fucosidase A-like C-terminal" evidence="2">
    <location>
        <begin position="736"/>
        <end position="828"/>
    </location>
</feature>
<accession>A0A401LWY6</accession>
<dbReference type="Pfam" id="PF21307">
    <property type="entry name" value="Glyco_hydro_95_C"/>
    <property type="match status" value="1"/>
</dbReference>
<dbReference type="InterPro" id="IPR016518">
    <property type="entry name" value="Alpha-L-fucosidase"/>
</dbReference>
<evidence type="ECO:0000259" key="2">
    <source>
        <dbReference type="Pfam" id="PF21307"/>
    </source>
</evidence>
<dbReference type="SUPFAM" id="SSF48208">
    <property type="entry name" value="Six-hairpin glycosidases"/>
    <property type="match status" value="1"/>
</dbReference>
<gene>
    <name evidence="4" type="ORF">KGMB02408_29930</name>
</gene>
<dbReference type="EMBL" id="BHWB01000009">
    <property type="protein sequence ID" value="GCB36048.1"/>
    <property type="molecule type" value="Genomic_DNA"/>
</dbReference>
<dbReference type="Gene3D" id="1.50.10.10">
    <property type="match status" value="1"/>
</dbReference>
<protein>
    <submittedName>
        <fullName evidence="4">Uncharacterized protein</fullName>
    </submittedName>
</protein>
<dbReference type="Pfam" id="PF14498">
    <property type="entry name" value="Glyco_hyd_65N_2"/>
    <property type="match status" value="1"/>
</dbReference>
<dbReference type="FunFam" id="1.50.10.10:FF:000028">
    <property type="entry name" value="Alpha-L-fucosidase 2"/>
    <property type="match status" value="1"/>
</dbReference>
<dbReference type="GO" id="GO:0005975">
    <property type="term" value="P:carbohydrate metabolic process"/>
    <property type="evidence" value="ECO:0007669"/>
    <property type="project" value="InterPro"/>
</dbReference>